<dbReference type="Proteomes" id="UP001234178">
    <property type="component" value="Unassembled WGS sequence"/>
</dbReference>
<evidence type="ECO:0000313" key="2">
    <source>
        <dbReference type="Proteomes" id="UP001234178"/>
    </source>
</evidence>
<proteinExistence type="predicted"/>
<sequence>MIGRTDATIGAEDRLISAIRIGRLQTECLIERFGILLTLKQRLTSELLQLRGGNVGEVVVGGSRAQADKKNTKKLIIRMNSQLSSNRRRVVKLEINLDNRSGRHFLMGPTYDSSTMNRQCLMPPSLSLRFTVKSNSRVIALALLRQPRSSVLNI</sequence>
<dbReference type="EMBL" id="JAOYFB010000004">
    <property type="protein sequence ID" value="KAK4012877.1"/>
    <property type="molecule type" value="Genomic_DNA"/>
</dbReference>
<comment type="caution">
    <text evidence="1">The sequence shown here is derived from an EMBL/GenBank/DDBJ whole genome shotgun (WGS) entry which is preliminary data.</text>
</comment>
<organism evidence="1 2">
    <name type="scientific">Daphnia magna</name>
    <dbReference type="NCBI Taxonomy" id="35525"/>
    <lineage>
        <taxon>Eukaryota</taxon>
        <taxon>Metazoa</taxon>
        <taxon>Ecdysozoa</taxon>
        <taxon>Arthropoda</taxon>
        <taxon>Crustacea</taxon>
        <taxon>Branchiopoda</taxon>
        <taxon>Diplostraca</taxon>
        <taxon>Cladocera</taxon>
        <taxon>Anomopoda</taxon>
        <taxon>Daphniidae</taxon>
        <taxon>Daphnia</taxon>
    </lineage>
</organism>
<reference evidence="1 2" key="1">
    <citation type="journal article" date="2023" name="Nucleic Acids Res.">
        <title>The hologenome of Daphnia magna reveals possible DNA methylation and microbiome-mediated evolution of the host genome.</title>
        <authorList>
            <person name="Chaturvedi A."/>
            <person name="Li X."/>
            <person name="Dhandapani V."/>
            <person name="Marshall H."/>
            <person name="Kissane S."/>
            <person name="Cuenca-Cambronero M."/>
            <person name="Asole G."/>
            <person name="Calvet F."/>
            <person name="Ruiz-Romero M."/>
            <person name="Marangio P."/>
            <person name="Guigo R."/>
            <person name="Rago D."/>
            <person name="Mirbahai L."/>
            <person name="Eastwood N."/>
            <person name="Colbourne J.K."/>
            <person name="Zhou J."/>
            <person name="Mallon E."/>
            <person name="Orsini L."/>
        </authorList>
    </citation>
    <scope>NUCLEOTIDE SEQUENCE [LARGE SCALE GENOMIC DNA]</scope>
    <source>
        <strain evidence="1">LRV0_1</strain>
    </source>
</reference>
<name>A0ABQ9ZIX2_9CRUS</name>
<keyword evidence="2" id="KW-1185">Reference proteome</keyword>
<gene>
    <name evidence="1" type="ORF">OUZ56_025127</name>
</gene>
<protein>
    <submittedName>
        <fullName evidence="1">Uncharacterized protein</fullName>
    </submittedName>
</protein>
<accession>A0ABQ9ZIX2</accession>
<evidence type="ECO:0000313" key="1">
    <source>
        <dbReference type="EMBL" id="KAK4012877.1"/>
    </source>
</evidence>